<dbReference type="OrthoDB" id="6313374at2"/>
<evidence type="ECO:0000313" key="1">
    <source>
        <dbReference type="EMBL" id="SHH92277.1"/>
    </source>
</evidence>
<evidence type="ECO:0000313" key="2">
    <source>
        <dbReference type="Proteomes" id="UP000184608"/>
    </source>
</evidence>
<protein>
    <submittedName>
        <fullName evidence="1">Uncharacterized protein</fullName>
    </submittedName>
</protein>
<accession>A0A1M5WXJ7</accession>
<dbReference type="RefSeq" id="WP_073602661.1">
    <property type="nucleotide sequence ID" value="NZ_FQXZ01000007.1"/>
</dbReference>
<proteinExistence type="predicted"/>
<dbReference type="Proteomes" id="UP000184608">
    <property type="component" value="Unassembled WGS sequence"/>
</dbReference>
<dbReference type="EMBL" id="FQXZ01000007">
    <property type="protein sequence ID" value="SHH92277.1"/>
    <property type="molecule type" value="Genomic_DNA"/>
</dbReference>
<name>A0A1M5WXJ7_9VIBR</name>
<gene>
    <name evidence="1" type="ORF">VA7868_00914</name>
</gene>
<keyword evidence="2" id="KW-1185">Reference proteome</keyword>
<dbReference type="AlphaFoldDB" id="A0A1M5WXJ7"/>
<reference evidence="1 2" key="1">
    <citation type="submission" date="2016-11" db="EMBL/GenBank/DDBJ databases">
        <authorList>
            <person name="Jaros S."/>
            <person name="Januszkiewicz K."/>
            <person name="Wedrychowicz H."/>
        </authorList>
    </citation>
    <scope>NUCLEOTIDE SEQUENCE [LARGE SCALE GENOMIC DNA]</scope>
    <source>
        <strain evidence="1 2">CECT 7868</strain>
    </source>
</reference>
<sequence>MTQPKISYIQEFILDKNSVQLFPASVGEVISNDDQRRIDKNPDMTFGEFTQIKNFAKQDKYSVSIEDNSGGIQYMTILAKGDFNGDQVEDLLLSVNNQVKEGTYNTYNLYVLTKTTQNGLWKIINSYPKKYKNLR</sequence>
<organism evidence="1 2">
    <name type="scientific">Vibrio aerogenes CECT 7868</name>
    <dbReference type="NCBI Taxonomy" id="1216006"/>
    <lineage>
        <taxon>Bacteria</taxon>
        <taxon>Pseudomonadati</taxon>
        <taxon>Pseudomonadota</taxon>
        <taxon>Gammaproteobacteria</taxon>
        <taxon>Vibrionales</taxon>
        <taxon>Vibrionaceae</taxon>
        <taxon>Vibrio</taxon>
    </lineage>
</organism>